<organism evidence="2 3">
    <name type="scientific">Zavarzinia compransoris</name>
    <dbReference type="NCBI Taxonomy" id="1264899"/>
    <lineage>
        <taxon>Bacteria</taxon>
        <taxon>Pseudomonadati</taxon>
        <taxon>Pseudomonadota</taxon>
        <taxon>Alphaproteobacteria</taxon>
        <taxon>Rhodospirillales</taxon>
        <taxon>Zavarziniaceae</taxon>
        <taxon>Zavarzinia</taxon>
    </lineage>
</organism>
<dbReference type="SUPFAM" id="SSF69118">
    <property type="entry name" value="AhpD-like"/>
    <property type="match status" value="1"/>
</dbReference>
<feature type="domain" description="Carboxymuconolactone decarboxylase-like" evidence="1">
    <location>
        <begin position="20"/>
        <end position="103"/>
    </location>
</feature>
<accession>A0A317E941</accession>
<comment type="caution">
    <text evidence="2">The sequence shown here is derived from an EMBL/GenBank/DDBJ whole genome shotgun (WGS) entry which is preliminary data.</text>
</comment>
<dbReference type="InterPro" id="IPR052512">
    <property type="entry name" value="4CMD/NDH-1_regulator"/>
</dbReference>
<keyword evidence="3" id="KW-1185">Reference proteome</keyword>
<evidence type="ECO:0000259" key="1">
    <source>
        <dbReference type="Pfam" id="PF02627"/>
    </source>
</evidence>
<dbReference type="InterPro" id="IPR029032">
    <property type="entry name" value="AhpD-like"/>
</dbReference>
<dbReference type="OrthoDB" id="7507676at2"/>
<dbReference type="InterPro" id="IPR003779">
    <property type="entry name" value="CMD-like"/>
</dbReference>
<dbReference type="Gene3D" id="1.20.1290.10">
    <property type="entry name" value="AhpD-like"/>
    <property type="match status" value="1"/>
</dbReference>
<dbReference type="EMBL" id="QGLF01000002">
    <property type="protein sequence ID" value="PWR21625.1"/>
    <property type="molecule type" value="Genomic_DNA"/>
</dbReference>
<reference evidence="3" key="1">
    <citation type="submission" date="2018-05" db="EMBL/GenBank/DDBJ databases">
        <title>Zavarzinia sp. HR-AS.</title>
        <authorList>
            <person name="Lee Y."/>
            <person name="Jeon C.O."/>
        </authorList>
    </citation>
    <scope>NUCLEOTIDE SEQUENCE [LARGE SCALE GENOMIC DNA]</scope>
    <source>
        <strain evidence="3">DSM 1231</strain>
    </source>
</reference>
<dbReference type="GO" id="GO:0051920">
    <property type="term" value="F:peroxiredoxin activity"/>
    <property type="evidence" value="ECO:0007669"/>
    <property type="project" value="InterPro"/>
</dbReference>
<dbReference type="RefSeq" id="WP_109920270.1">
    <property type="nucleotide sequence ID" value="NZ_QGLF01000002.1"/>
</dbReference>
<evidence type="ECO:0000313" key="3">
    <source>
        <dbReference type="Proteomes" id="UP000246077"/>
    </source>
</evidence>
<dbReference type="Pfam" id="PF02627">
    <property type="entry name" value="CMD"/>
    <property type="match status" value="1"/>
</dbReference>
<protein>
    <submittedName>
        <fullName evidence="2">Carboxymuconolactone decarboxylase family protein</fullName>
    </submittedName>
</protein>
<dbReference type="PANTHER" id="PTHR33570">
    <property type="entry name" value="4-CARBOXYMUCONOLACTONE DECARBOXYLASE FAMILY PROTEIN"/>
    <property type="match status" value="1"/>
</dbReference>
<dbReference type="AlphaFoldDB" id="A0A317E941"/>
<name>A0A317E941_9PROT</name>
<dbReference type="Proteomes" id="UP000246077">
    <property type="component" value="Unassembled WGS sequence"/>
</dbReference>
<dbReference type="PANTHER" id="PTHR33570:SF9">
    <property type="entry name" value="BLL4600 PROTEIN"/>
    <property type="match status" value="1"/>
</dbReference>
<gene>
    <name evidence="2" type="ORF">DKG75_06390</name>
</gene>
<proteinExistence type="predicted"/>
<evidence type="ECO:0000313" key="2">
    <source>
        <dbReference type="EMBL" id="PWR21625.1"/>
    </source>
</evidence>
<sequence length="117" mass="12887">MDGKDDPAAAVRASLSGFAPKLIDYTDEVLFGDLWRRPQLSKRDRSLVTIAMLTALYRVNELPFHLKLGRENGLSQEEIVETLTHAAFYAGWPAAMSAVNIAKSVLDPQPAPDHPNV</sequence>